<feature type="domain" description="DUF4333" evidence="3">
    <location>
        <begin position="21"/>
        <end position="98"/>
    </location>
</feature>
<dbReference type="EMBL" id="SJKC01000001">
    <property type="protein sequence ID" value="TCC42002.1"/>
    <property type="molecule type" value="Genomic_DNA"/>
</dbReference>
<feature type="signal peptide" evidence="2">
    <location>
        <begin position="1"/>
        <end position="22"/>
    </location>
</feature>
<dbReference type="SUPFAM" id="SSF81982">
    <property type="entry name" value="Antigen MPT63/MPB63 (immunoprotective extracellular protein)"/>
    <property type="match status" value="1"/>
</dbReference>
<evidence type="ECO:0000313" key="5">
    <source>
        <dbReference type="Proteomes" id="UP000294225"/>
    </source>
</evidence>
<dbReference type="InterPro" id="IPR025637">
    <property type="entry name" value="DUF4333"/>
</dbReference>
<dbReference type="AlphaFoldDB" id="A0A4V2M617"/>
<gene>
    <name evidence="4" type="ORF">E0H92_10315</name>
</gene>
<protein>
    <submittedName>
        <fullName evidence="4">DUF4333 domain-containing protein</fullName>
    </submittedName>
</protein>
<evidence type="ECO:0000313" key="4">
    <source>
        <dbReference type="EMBL" id="TCC42002.1"/>
    </source>
</evidence>
<feature type="chain" id="PRO_5020303057" evidence="2">
    <location>
        <begin position="23"/>
        <end position="314"/>
    </location>
</feature>
<name>A0A4V2M617_9ACTN</name>
<accession>A0A4V2M617</accession>
<evidence type="ECO:0000256" key="2">
    <source>
        <dbReference type="SAM" id="SignalP"/>
    </source>
</evidence>
<dbReference type="InterPro" id="IPR029050">
    <property type="entry name" value="Immunoprotect_excell_Ig-like"/>
</dbReference>
<evidence type="ECO:0000256" key="1">
    <source>
        <dbReference type="ARBA" id="ARBA00022729"/>
    </source>
</evidence>
<reference evidence="4 5" key="1">
    <citation type="submission" date="2019-02" db="EMBL/GenBank/DDBJ databases">
        <title>Kribbella capetownensis sp. nov. and Kribbella speibonae sp. nov., isolated from soil.</title>
        <authorList>
            <person name="Curtis S.M."/>
            <person name="Norton I."/>
            <person name="Everest G.J."/>
            <person name="Meyers P.R."/>
        </authorList>
    </citation>
    <scope>NUCLEOTIDE SEQUENCE [LARGE SCALE GENOMIC DNA]</scope>
    <source>
        <strain evidence="4 5">YM55</strain>
    </source>
</reference>
<dbReference type="Proteomes" id="UP000294225">
    <property type="component" value="Unassembled WGS sequence"/>
</dbReference>
<sequence>MAGGVMCAIACSRGAAVLFAVALAGCSVEVGGGGGTVDADRIASAVSAYLREHVPDVQPGRIECPKDVKIAEGKTFQCTAEVAGTKLPVTVTLSQVTGDDYTYKLTPAKALIDTGKVVTEIRSRLPAQAAGASIDCGTALIRIVEVGGKVPCTVSLAGKRQVVQTVVDDVGGTVHFEPATVWMVTAPSTGKIGDKVTVYGESGDAQLEVTVTRLKFSTGDEFDKPEDGFFLGAYVTLRALTDQQDLIEFTAVAGGTTYSGDAIVTSTTFDPPLDPVILNQGEQSIGWLIFDVPTRHGQLTLHDANNHQLGTWKY</sequence>
<proteinExistence type="predicted"/>
<dbReference type="Gene3D" id="2.60.40.1240">
    <property type="match status" value="1"/>
</dbReference>
<organism evidence="4 5">
    <name type="scientific">Kribbella speibonae</name>
    <dbReference type="NCBI Taxonomy" id="1572660"/>
    <lineage>
        <taxon>Bacteria</taxon>
        <taxon>Bacillati</taxon>
        <taxon>Actinomycetota</taxon>
        <taxon>Actinomycetes</taxon>
        <taxon>Propionibacteriales</taxon>
        <taxon>Kribbellaceae</taxon>
        <taxon>Kribbella</taxon>
    </lineage>
</organism>
<evidence type="ECO:0000259" key="3">
    <source>
        <dbReference type="Pfam" id="PF14230"/>
    </source>
</evidence>
<keyword evidence="1 2" id="KW-0732">Signal</keyword>
<dbReference type="Pfam" id="PF14230">
    <property type="entry name" value="DUF4333"/>
    <property type="match status" value="1"/>
</dbReference>
<comment type="caution">
    <text evidence="4">The sequence shown here is derived from an EMBL/GenBank/DDBJ whole genome shotgun (WGS) entry which is preliminary data.</text>
</comment>